<evidence type="ECO:0000256" key="1">
    <source>
        <dbReference type="SAM" id="Phobius"/>
    </source>
</evidence>
<name>A0A0R3ULM5_MESCO</name>
<dbReference type="WBParaSite" id="MCU_006283-RA">
    <property type="protein sequence ID" value="MCU_006283-RA"/>
    <property type="gene ID" value="MCU_006283"/>
</dbReference>
<proteinExistence type="predicted"/>
<feature type="transmembrane region" description="Helical" evidence="1">
    <location>
        <begin position="63"/>
        <end position="84"/>
    </location>
</feature>
<protein>
    <submittedName>
        <fullName evidence="4">Innexin</fullName>
    </submittedName>
</protein>
<keyword evidence="3" id="KW-1185">Reference proteome</keyword>
<evidence type="ECO:0000313" key="4">
    <source>
        <dbReference type="WBParaSite" id="MCU_006283-RA"/>
    </source>
</evidence>
<evidence type="ECO:0000313" key="2">
    <source>
        <dbReference type="EMBL" id="VDD82583.1"/>
    </source>
</evidence>
<keyword evidence="1" id="KW-0472">Membrane</keyword>
<gene>
    <name evidence="2" type="ORF">MCOS_LOCUS8586</name>
</gene>
<sequence>MNCLDAPEIPTIQAFDVATFEDFEYSTNNAGIEDVQICGFHPMATAPLSVEEQEALWETFTGVYTSVFLLAICTVIGFHVGLLLKELWKSGKKTFLKKIFLRAGQAEKSPAMGDILAFTPHYVWFTNGDKQAFAGLTQDDFVDFERFAHFIYAQSHET</sequence>
<accession>A0A0R3ULM5</accession>
<dbReference type="OrthoDB" id="6274127at2759"/>
<evidence type="ECO:0000313" key="3">
    <source>
        <dbReference type="Proteomes" id="UP000267029"/>
    </source>
</evidence>
<reference evidence="4" key="2">
    <citation type="submission" date="2019-11" db="UniProtKB">
        <authorList>
            <consortium name="WormBaseParasite"/>
        </authorList>
    </citation>
    <scope>IDENTIFICATION</scope>
</reference>
<dbReference type="EMBL" id="UXSR01005535">
    <property type="protein sequence ID" value="VDD82583.1"/>
    <property type="molecule type" value="Genomic_DNA"/>
</dbReference>
<dbReference type="Proteomes" id="UP000267029">
    <property type="component" value="Unassembled WGS sequence"/>
</dbReference>
<dbReference type="AlphaFoldDB" id="A0A0R3ULM5"/>
<keyword evidence="1" id="KW-0812">Transmembrane</keyword>
<organism evidence="2 3">
    <name type="scientific">Mesocestoides corti</name>
    <name type="common">Flatworm</name>
    <dbReference type="NCBI Taxonomy" id="53468"/>
    <lineage>
        <taxon>Eukaryota</taxon>
        <taxon>Metazoa</taxon>
        <taxon>Spiralia</taxon>
        <taxon>Lophotrochozoa</taxon>
        <taxon>Platyhelminthes</taxon>
        <taxon>Cestoda</taxon>
        <taxon>Eucestoda</taxon>
        <taxon>Cyclophyllidea</taxon>
        <taxon>Mesocestoididae</taxon>
        <taxon>Mesocestoides</taxon>
    </lineage>
</organism>
<reference evidence="2 3" key="1">
    <citation type="submission" date="2018-10" db="EMBL/GenBank/DDBJ databases">
        <authorList>
            <consortium name="Pathogen Informatics"/>
        </authorList>
    </citation>
    <scope>NUCLEOTIDE SEQUENCE [LARGE SCALE GENOMIC DNA]</scope>
</reference>
<keyword evidence="1" id="KW-1133">Transmembrane helix</keyword>